<keyword evidence="2" id="KW-0472">Membrane</keyword>
<feature type="compositionally biased region" description="Polar residues" evidence="1">
    <location>
        <begin position="600"/>
        <end position="611"/>
    </location>
</feature>
<dbReference type="EMBL" id="OJIN01000019">
    <property type="protein sequence ID" value="SPD72052.1"/>
    <property type="molecule type" value="Genomic_DNA"/>
</dbReference>
<feature type="region of interest" description="Disordered" evidence="1">
    <location>
        <begin position="447"/>
        <end position="780"/>
    </location>
</feature>
<name>A0A445MRK7_9BACT</name>
<dbReference type="AlphaFoldDB" id="A0A445MRK7"/>
<keyword evidence="2" id="KW-1133">Transmembrane helix</keyword>
<feature type="transmembrane region" description="Helical" evidence="2">
    <location>
        <begin position="37"/>
        <end position="54"/>
    </location>
</feature>
<dbReference type="PANTHER" id="PTHR38731">
    <property type="entry name" value="LIPL45-RELATED LIPOPROTEIN-RELATED"/>
    <property type="match status" value="1"/>
</dbReference>
<dbReference type="Pfam" id="PF20245">
    <property type="entry name" value="DUF6600"/>
    <property type="match status" value="1"/>
</dbReference>
<feature type="compositionally biased region" description="Polar residues" evidence="1">
    <location>
        <begin position="647"/>
        <end position="663"/>
    </location>
</feature>
<feature type="compositionally biased region" description="Polar residues" evidence="1">
    <location>
        <begin position="686"/>
        <end position="696"/>
    </location>
</feature>
<evidence type="ECO:0000259" key="3">
    <source>
        <dbReference type="Pfam" id="PF04773"/>
    </source>
</evidence>
<feature type="compositionally biased region" description="Basic and acidic residues" evidence="1">
    <location>
        <begin position="698"/>
        <end position="716"/>
    </location>
</feature>
<evidence type="ECO:0000313" key="4">
    <source>
        <dbReference type="EMBL" id="SPD72052.1"/>
    </source>
</evidence>
<feature type="compositionally biased region" description="Basic and acidic residues" evidence="1">
    <location>
        <begin position="511"/>
        <end position="521"/>
    </location>
</feature>
<organism evidence="4">
    <name type="scientific">uncultured Desulfobacterium sp</name>
    <dbReference type="NCBI Taxonomy" id="201089"/>
    <lineage>
        <taxon>Bacteria</taxon>
        <taxon>Pseudomonadati</taxon>
        <taxon>Thermodesulfobacteriota</taxon>
        <taxon>Desulfobacteria</taxon>
        <taxon>Desulfobacterales</taxon>
        <taxon>Desulfobacteriaceae</taxon>
        <taxon>Desulfobacterium</taxon>
        <taxon>environmental samples</taxon>
    </lineage>
</organism>
<keyword evidence="2" id="KW-0812">Transmembrane</keyword>
<feature type="domain" description="FecR protein" evidence="3">
    <location>
        <begin position="94"/>
        <end position="189"/>
    </location>
</feature>
<dbReference type="PANTHER" id="PTHR38731:SF3">
    <property type="entry name" value="BLL6125 PROTEIN"/>
    <property type="match status" value="1"/>
</dbReference>
<protein>
    <recommendedName>
        <fullName evidence="3">FecR protein domain-containing protein</fullName>
    </recommendedName>
</protein>
<dbReference type="Gene3D" id="2.60.120.1440">
    <property type="match status" value="1"/>
</dbReference>
<dbReference type="Pfam" id="PF04773">
    <property type="entry name" value="FecR"/>
    <property type="match status" value="1"/>
</dbReference>
<dbReference type="InterPro" id="IPR046535">
    <property type="entry name" value="DUF6600"/>
</dbReference>
<dbReference type="InterPro" id="IPR006860">
    <property type="entry name" value="FecR"/>
</dbReference>
<proteinExistence type="predicted"/>
<gene>
    <name evidence="4" type="ORF">PITCH_A1150087</name>
</gene>
<feature type="compositionally biased region" description="Basic and acidic residues" evidence="1">
    <location>
        <begin position="664"/>
        <end position="685"/>
    </location>
</feature>
<evidence type="ECO:0000256" key="2">
    <source>
        <dbReference type="SAM" id="Phobius"/>
    </source>
</evidence>
<feature type="compositionally biased region" description="Polar residues" evidence="1">
    <location>
        <begin position="717"/>
        <end position="739"/>
    </location>
</feature>
<evidence type="ECO:0000256" key="1">
    <source>
        <dbReference type="SAM" id="MobiDB-lite"/>
    </source>
</evidence>
<reference evidence="4" key="1">
    <citation type="submission" date="2018-01" db="EMBL/GenBank/DDBJ databases">
        <authorList>
            <person name="Regsiter A."/>
            <person name="William W."/>
        </authorList>
    </citation>
    <scope>NUCLEOTIDE SEQUENCE</scope>
    <source>
        <strain evidence="4">TRIP AH-1</strain>
    </source>
</reference>
<feature type="compositionally biased region" description="Basic and acidic residues" evidence="1">
    <location>
        <begin position="742"/>
        <end position="756"/>
    </location>
</feature>
<accession>A0A445MRK7</accession>
<sequence>MACYTILRIYLKSLIQQRIRKLLVKHKIKKVGLLMKILKYFPVLTILFVFPGMSHPADLGDLRISLIEGDVQVNTEDTGDWVPASINMPLQEGDRIWVPEEARTELQLRDRTCVRLNEESALEVLTVEDDSIQTFLNEGRAYVNLKGQKGTILQMDTPLASVRAYERSIFLVDVSKDGPNKISVLKGSVDVESDDGKTTIERGYALILDSDNYAETSSLGEPDDWEDWNRERDRRSAGWRSPPRYLPEDLYPYSDDFEENGRWVNDSEYGYVWTPTVVVSAGWAPYRLGRWMWIHGDYVWISHEPWGWAPYHYGRWAFRRTIGWCWVPPVRGSVIWGPGFVGWIHTPTYVAWIPLGPRDVYYGRGHYGHHSVNITKVNVTHINVNNISYHNVHVRNAVTMVDNDDFVHGRHRYKHGKDNPFLKEKISIGGPNIRPKKDANFPIVKEGHHKRRPPASIQNVNVNELKEKRHLTRARDASVLRPDSAPKVMKVKTVEGTPVERKWQKVKGSKTRSEEAKKTMEKGSTQTLDMDSEPKGGESTQFPQSAKGKKGSIKSEQSHEVINETGPEGQSADEYQAAEPSEKRLKKTRTIKPQEEPLNKTVSPEQTTQGPAVTAPQEDKKERTWRSKRSKREMQGSGSKGKEMEGPQNTSPVEQTLDGQKISNRTEKSSKRSGRREYDDVKDTQSSEINSDTGSYSRGHEKTTVKQRANESERTNLEGSTKSRTYEKSTGGSRNTRSIETGVDRPKTQEKVERPRSSRKRKDSETPQGVGATPLDAATP</sequence>